<evidence type="ECO:0000313" key="2">
    <source>
        <dbReference type="Proteomes" id="UP000774326"/>
    </source>
</evidence>
<name>A0A9P8THZ6_WICPI</name>
<organism evidence="1 2">
    <name type="scientific">Wickerhamomyces pijperi</name>
    <name type="common">Yeast</name>
    <name type="synonym">Pichia pijperi</name>
    <dbReference type="NCBI Taxonomy" id="599730"/>
    <lineage>
        <taxon>Eukaryota</taxon>
        <taxon>Fungi</taxon>
        <taxon>Dikarya</taxon>
        <taxon>Ascomycota</taxon>
        <taxon>Saccharomycotina</taxon>
        <taxon>Saccharomycetes</taxon>
        <taxon>Phaffomycetales</taxon>
        <taxon>Wickerhamomycetaceae</taxon>
        <taxon>Wickerhamomyces</taxon>
    </lineage>
</organism>
<dbReference type="Proteomes" id="UP000774326">
    <property type="component" value="Unassembled WGS sequence"/>
</dbReference>
<dbReference type="AlphaFoldDB" id="A0A9P8THZ6"/>
<reference evidence="1" key="2">
    <citation type="submission" date="2021-01" db="EMBL/GenBank/DDBJ databases">
        <authorList>
            <person name="Schikora-Tamarit M.A."/>
        </authorList>
    </citation>
    <scope>NUCLEOTIDE SEQUENCE</scope>
    <source>
        <strain evidence="1">CBS2887</strain>
    </source>
</reference>
<proteinExistence type="predicted"/>
<comment type="caution">
    <text evidence="1">The sequence shown here is derived from an EMBL/GenBank/DDBJ whole genome shotgun (WGS) entry which is preliminary data.</text>
</comment>
<protein>
    <submittedName>
        <fullName evidence="1">Uncharacterized protein</fullName>
    </submittedName>
</protein>
<gene>
    <name evidence="1" type="ORF">WICPIJ_008341</name>
</gene>
<reference evidence="1" key="1">
    <citation type="journal article" date="2021" name="Open Biol.">
        <title>Shared evolutionary footprints suggest mitochondrial oxidative damage underlies multiple complex I losses in fungi.</title>
        <authorList>
            <person name="Schikora-Tamarit M.A."/>
            <person name="Marcet-Houben M."/>
            <person name="Nosek J."/>
            <person name="Gabaldon T."/>
        </authorList>
    </citation>
    <scope>NUCLEOTIDE SEQUENCE</scope>
    <source>
        <strain evidence="1">CBS2887</strain>
    </source>
</reference>
<sequence>MDLDIDSLRLRSESMTTEASNLEFSSNTLETSTHRGKMYSGNTSMFVEVIESTNNNSCVRHLMAMVLTLTEGSENRWMMYGRQRSNLSSSLRCSDRARINSKALILDSSYLTFRREVQTNERNIRLQSVRFPTELVVCN</sequence>
<keyword evidence="2" id="KW-1185">Reference proteome</keyword>
<accession>A0A9P8THZ6</accession>
<dbReference type="EMBL" id="JAEUBG010004759">
    <property type="protein sequence ID" value="KAH3680283.1"/>
    <property type="molecule type" value="Genomic_DNA"/>
</dbReference>
<evidence type="ECO:0000313" key="1">
    <source>
        <dbReference type="EMBL" id="KAH3680283.1"/>
    </source>
</evidence>